<comment type="subcellular location">
    <subcellularLocation>
        <location evidence="1">Cell membrane</location>
        <topology evidence="1">Multi-pass membrane protein</topology>
    </subcellularLocation>
</comment>
<dbReference type="InterPro" id="IPR003593">
    <property type="entry name" value="AAA+_ATPase"/>
</dbReference>
<proteinExistence type="predicted"/>
<dbReference type="SMART" id="SM00382">
    <property type="entry name" value="AAA"/>
    <property type="match status" value="1"/>
</dbReference>
<dbReference type="PANTHER" id="PTHR24221">
    <property type="entry name" value="ATP-BINDING CASSETTE SUB-FAMILY B"/>
    <property type="match status" value="1"/>
</dbReference>
<dbReference type="PROSITE" id="PS50929">
    <property type="entry name" value="ABC_TM1F"/>
    <property type="match status" value="1"/>
</dbReference>
<dbReference type="RefSeq" id="WP_231319320.1">
    <property type="nucleotide sequence ID" value="NZ_CP088156.1"/>
</dbReference>
<evidence type="ECO:0000313" key="12">
    <source>
        <dbReference type="Proteomes" id="UP001431010"/>
    </source>
</evidence>
<reference evidence="11" key="1">
    <citation type="journal article" date="2024" name="Antonie Van Leeuwenhoek">
        <title>Bradyrhizobium ontarionense sp. nov., a novel bacterial symbiont isolated from Aeschynomene indica (Indian jointvetch), harbours photosynthesis, nitrogen fixation and nitrous oxide (N2O) reductase genes.</title>
        <authorList>
            <person name="Bromfield E.S.P."/>
            <person name="Cloutier S."/>
        </authorList>
    </citation>
    <scope>NUCLEOTIDE SEQUENCE</scope>
    <source>
        <strain evidence="11">A19</strain>
    </source>
</reference>
<dbReference type="InterPro" id="IPR036640">
    <property type="entry name" value="ABC1_TM_sf"/>
</dbReference>
<evidence type="ECO:0000256" key="6">
    <source>
        <dbReference type="ARBA" id="ARBA00023136"/>
    </source>
</evidence>
<evidence type="ECO:0000256" key="3">
    <source>
        <dbReference type="ARBA" id="ARBA00022741"/>
    </source>
</evidence>
<feature type="domain" description="ABC transmembrane type-1" evidence="10">
    <location>
        <begin position="17"/>
        <end position="251"/>
    </location>
</feature>
<protein>
    <submittedName>
        <fullName evidence="11">Cyclic peptide export ABC transporter</fullName>
    </submittedName>
</protein>
<dbReference type="Gene3D" id="3.40.50.300">
    <property type="entry name" value="P-loop containing nucleotide triphosphate hydrolases"/>
    <property type="match status" value="1"/>
</dbReference>
<evidence type="ECO:0000313" key="11">
    <source>
        <dbReference type="EMBL" id="UFZ03297.1"/>
    </source>
</evidence>
<keyword evidence="6 8" id="KW-0472">Membrane</keyword>
<dbReference type="SUPFAM" id="SSF90123">
    <property type="entry name" value="ABC transporter transmembrane region"/>
    <property type="match status" value="1"/>
</dbReference>
<dbReference type="Pfam" id="PF00005">
    <property type="entry name" value="ABC_tran"/>
    <property type="match status" value="1"/>
</dbReference>
<dbReference type="EMBL" id="CP088156">
    <property type="protein sequence ID" value="UFZ03297.1"/>
    <property type="molecule type" value="Genomic_DNA"/>
</dbReference>
<evidence type="ECO:0000256" key="2">
    <source>
        <dbReference type="ARBA" id="ARBA00022692"/>
    </source>
</evidence>
<evidence type="ECO:0000256" key="8">
    <source>
        <dbReference type="SAM" id="Phobius"/>
    </source>
</evidence>
<feature type="transmembrane region" description="Helical" evidence="8">
    <location>
        <begin position="149"/>
        <end position="166"/>
    </location>
</feature>
<evidence type="ECO:0000256" key="5">
    <source>
        <dbReference type="ARBA" id="ARBA00022989"/>
    </source>
</evidence>
<dbReference type="InterPro" id="IPR027417">
    <property type="entry name" value="P-loop_NTPase"/>
</dbReference>
<dbReference type="InterPro" id="IPR039421">
    <property type="entry name" value="Type_1_exporter"/>
</dbReference>
<dbReference type="Proteomes" id="UP001431010">
    <property type="component" value="Chromosome"/>
</dbReference>
<dbReference type="SUPFAM" id="SSF52540">
    <property type="entry name" value="P-loop containing nucleoside triphosphate hydrolases"/>
    <property type="match status" value="1"/>
</dbReference>
<feature type="transmembrane region" description="Helical" evidence="8">
    <location>
        <begin position="262"/>
        <end position="283"/>
    </location>
</feature>
<feature type="domain" description="ABC transporter" evidence="9">
    <location>
        <begin position="332"/>
        <end position="555"/>
    </location>
</feature>
<evidence type="ECO:0000256" key="4">
    <source>
        <dbReference type="ARBA" id="ARBA00022840"/>
    </source>
</evidence>
<evidence type="ECO:0000256" key="7">
    <source>
        <dbReference type="ARBA" id="ARBA00024722"/>
    </source>
</evidence>
<comment type="function">
    <text evidence="7">Involved in beta-(1--&gt;2)glucan export. Transmembrane domains (TMD) form a pore in the inner membrane and the ATP-binding domain (NBD) is responsible for energy generation.</text>
</comment>
<feature type="transmembrane region" description="Helical" evidence="8">
    <location>
        <begin position="49"/>
        <end position="67"/>
    </location>
</feature>
<dbReference type="PROSITE" id="PS50893">
    <property type="entry name" value="ABC_TRANSPORTER_2"/>
    <property type="match status" value="1"/>
</dbReference>
<accession>A0ABY3R8E7</accession>
<dbReference type="Pfam" id="PF00664">
    <property type="entry name" value="ABC_membrane"/>
    <property type="match status" value="1"/>
</dbReference>
<keyword evidence="5 8" id="KW-1133">Transmembrane helix</keyword>
<dbReference type="NCBIfam" id="TIGR01194">
    <property type="entry name" value="cyc_pep_trnsptr"/>
    <property type="match status" value="1"/>
</dbReference>
<gene>
    <name evidence="11" type="ORF">LQG66_29315</name>
</gene>
<feature type="transmembrane region" description="Helical" evidence="8">
    <location>
        <begin position="228"/>
        <end position="250"/>
    </location>
</feature>
<dbReference type="InterPro" id="IPR005898">
    <property type="entry name" value="Cyc_pep_transpt_SyrD/YojI"/>
</dbReference>
<evidence type="ECO:0000256" key="1">
    <source>
        <dbReference type="ARBA" id="ARBA00004651"/>
    </source>
</evidence>
<sequence length="559" mass="62112">MDLIRALARRSPLQFGLAILTSTIGGLMTIITLGVLFRVLATDANPQEHLFQFVAAALCVTATRWMSRFFLAQLGRRTAFQIHARLAEQIIAAPLRDLERIGGPKLVSAFTDEVGKIAATPPIIALLCTDISILMACLGYLGWLSPLRLLIIMSLVGLGGLLFYFLQAREMKFVDEAIKGRDDLVKIFRSLVSGAKEIKLNAARKQQVLEAFRDRSNQLFRASQAQSLYFNGSTTVTQSLFFLALGLAVFLPANGRTDRHLFTTYSVSVIYIVGTASGIRDLIRRLRDANQSVRRLNELDLRLELAYDTVTSDEAGNFSHLRAITSLSLSGVTADYTTKHADPQRPYFALGPIDLTLNAGEIVFVTGRNGSGKTTLAKVLLGLYTPTAGQIRLNETLVEDANRNWYCQHFSAIFSDFYLFDQLIQTDEGFHARHVAPLLDQFKIGHKVQVQTGGLLSTTTALSLGERKRLALTLARIEDKPICVFDEWAADQDPAFKEFFYRQFLRELKSRRKLVVAITHDDRYFHLADKVVVLDQAAPMQIRGNAPSGADNDLASLPP</sequence>
<dbReference type="InterPro" id="IPR003439">
    <property type="entry name" value="ABC_transporter-like_ATP-bd"/>
</dbReference>
<keyword evidence="3" id="KW-0547">Nucleotide-binding</keyword>
<dbReference type="PANTHER" id="PTHR24221:SF654">
    <property type="entry name" value="ATP-BINDING CASSETTE SUB-FAMILY B MEMBER 6"/>
    <property type="match status" value="1"/>
</dbReference>
<keyword evidence="4" id="KW-0067">ATP-binding</keyword>
<organism evidence="11 12">
    <name type="scientific">Bradyrhizobium ontarionense</name>
    <dbReference type="NCBI Taxonomy" id="2898149"/>
    <lineage>
        <taxon>Bacteria</taxon>
        <taxon>Pseudomonadati</taxon>
        <taxon>Pseudomonadota</taxon>
        <taxon>Alphaproteobacteria</taxon>
        <taxon>Hyphomicrobiales</taxon>
        <taxon>Nitrobacteraceae</taxon>
        <taxon>Bradyrhizobium</taxon>
    </lineage>
</organism>
<evidence type="ECO:0000259" key="9">
    <source>
        <dbReference type="PROSITE" id="PS50893"/>
    </source>
</evidence>
<keyword evidence="12" id="KW-1185">Reference proteome</keyword>
<feature type="transmembrane region" description="Helical" evidence="8">
    <location>
        <begin position="123"/>
        <end position="143"/>
    </location>
</feature>
<dbReference type="Gene3D" id="1.20.1560.10">
    <property type="entry name" value="ABC transporter type 1, transmembrane domain"/>
    <property type="match status" value="1"/>
</dbReference>
<feature type="transmembrane region" description="Helical" evidence="8">
    <location>
        <begin position="12"/>
        <end position="37"/>
    </location>
</feature>
<name>A0ABY3R8E7_9BRAD</name>
<dbReference type="InterPro" id="IPR011527">
    <property type="entry name" value="ABC1_TM_dom"/>
</dbReference>
<evidence type="ECO:0000259" key="10">
    <source>
        <dbReference type="PROSITE" id="PS50929"/>
    </source>
</evidence>
<keyword evidence="2 8" id="KW-0812">Transmembrane</keyword>